<evidence type="ECO:0000259" key="10">
    <source>
        <dbReference type="Pfam" id="PF15985"/>
    </source>
</evidence>
<comment type="similarity">
    <text evidence="3">Belongs to the RRP40 family.</text>
</comment>
<dbReference type="STRING" id="56484.A0A1Y2FLQ7"/>
<dbReference type="InterPro" id="IPR037319">
    <property type="entry name" value="Rrp40_S1"/>
</dbReference>
<dbReference type="InterPro" id="IPR049469">
    <property type="entry name" value="RRP40_KH-I"/>
</dbReference>
<dbReference type="GeneID" id="63783895"/>
<evidence type="ECO:0000256" key="4">
    <source>
        <dbReference type="ARBA" id="ARBA00022490"/>
    </source>
</evidence>
<keyword evidence="12" id="KW-0269">Exonuclease</keyword>
<evidence type="ECO:0000259" key="11">
    <source>
        <dbReference type="Pfam" id="PF18311"/>
    </source>
</evidence>
<feature type="domain" description="K Homology" evidence="10">
    <location>
        <begin position="146"/>
        <end position="194"/>
    </location>
</feature>
<dbReference type="InterPro" id="IPR026699">
    <property type="entry name" value="Exosome_RNA_bind1/RRP40/RRP4"/>
</dbReference>
<dbReference type="Gene3D" id="2.40.50.100">
    <property type="match status" value="1"/>
</dbReference>
<dbReference type="InterPro" id="IPR012340">
    <property type="entry name" value="NA-bd_OB-fold"/>
</dbReference>
<dbReference type="GO" id="GO:0003723">
    <property type="term" value="F:RNA binding"/>
    <property type="evidence" value="ECO:0007669"/>
    <property type="project" value="UniProtKB-KW"/>
</dbReference>
<evidence type="ECO:0000256" key="2">
    <source>
        <dbReference type="ARBA" id="ARBA00004604"/>
    </source>
</evidence>
<dbReference type="EMBL" id="MCFI01000005">
    <property type="protein sequence ID" value="ORY84869.1"/>
    <property type="molecule type" value="Genomic_DNA"/>
</dbReference>
<evidence type="ECO:0000313" key="13">
    <source>
        <dbReference type="Proteomes" id="UP000193685"/>
    </source>
</evidence>
<dbReference type="AlphaFoldDB" id="A0A1Y2FLQ7"/>
<evidence type="ECO:0000256" key="6">
    <source>
        <dbReference type="ARBA" id="ARBA00022835"/>
    </source>
</evidence>
<reference evidence="12 13" key="1">
    <citation type="submission" date="2016-07" db="EMBL/GenBank/DDBJ databases">
        <title>Pervasive Adenine N6-methylation of Active Genes in Fungi.</title>
        <authorList>
            <consortium name="DOE Joint Genome Institute"/>
            <person name="Mondo S.J."/>
            <person name="Dannebaum R.O."/>
            <person name="Kuo R.C."/>
            <person name="Labutti K."/>
            <person name="Haridas S."/>
            <person name="Kuo A."/>
            <person name="Salamov A."/>
            <person name="Ahrendt S.R."/>
            <person name="Lipzen A."/>
            <person name="Sullivan W."/>
            <person name="Andreopoulos W.B."/>
            <person name="Clum A."/>
            <person name="Lindquist E."/>
            <person name="Daum C."/>
            <person name="Ramamoorthy G.K."/>
            <person name="Gryganskyi A."/>
            <person name="Culley D."/>
            <person name="Magnuson J.K."/>
            <person name="James T.Y."/>
            <person name="O'Malley M.A."/>
            <person name="Stajich J.E."/>
            <person name="Spatafora J.W."/>
            <person name="Visel A."/>
            <person name="Grigoriev I.V."/>
        </authorList>
    </citation>
    <scope>NUCLEOTIDE SEQUENCE [LARGE SCALE GENOMIC DNA]</scope>
    <source>
        <strain evidence="12 13">12-1054</strain>
    </source>
</reference>
<dbReference type="InterPro" id="IPR041054">
    <property type="entry name" value="Rrp40_N_euk"/>
</dbReference>
<dbReference type="GO" id="GO:0005730">
    <property type="term" value="C:nucleolus"/>
    <property type="evidence" value="ECO:0007669"/>
    <property type="project" value="UniProtKB-SubCell"/>
</dbReference>
<dbReference type="InterPro" id="IPR004088">
    <property type="entry name" value="KH_dom_type_1"/>
</dbReference>
<dbReference type="Gene3D" id="3.30.1370.10">
    <property type="entry name" value="K Homology domain, type 1"/>
    <property type="match status" value="1"/>
</dbReference>
<dbReference type="OMA" id="SYMAFPN"/>
<keyword evidence="13" id="KW-1185">Reference proteome</keyword>
<evidence type="ECO:0000256" key="5">
    <source>
        <dbReference type="ARBA" id="ARBA00022552"/>
    </source>
</evidence>
<dbReference type="InterPro" id="IPR036612">
    <property type="entry name" value="KH_dom_type_1_sf"/>
</dbReference>
<keyword evidence="12" id="KW-0540">Nuclease</keyword>
<keyword evidence="8" id="KW-0539">Nucleus</keyword>
<accession>A0A1Y2FLQ7</accession>
<dbReference type="GO" id="GO:0071034">
    <property type="term" value="P:CUT catabolic process"/>
    <property type="evidence" value="ECO:0007669"/>
    <property type="project" value="TreeGrafter"/>
</dbReference>
<evidence type="ECO:0000256" key="8">
    <source>
        <dbReference type="ARBA" id="ARBA00023242"/>
    </source>
</evidence>
<dbReference type="CDD" id="cd22526">
    <property type="entry name" value="KH-I_Rrp40"/>
    <property type="match status" value="1"/>
</dbReference>
<dbReference type="RefSeq" id="XP_040726652.1">
    <property type="nucleotide sequence ID" value="XM_040867296.1"/>
</dbReference>
<dbReference type="Pfam" id="PF21262">
    <property type="entry name" value="RRP40_S1"/>
    <property type="match status" value="1"/>
</dbReference>
<dbReference type="SUPFAM" id="SSF50249">
    <property type="entry name" value="Nucleic acid-binding proteins"/>
    <property type="match status" value="1"/>
</dbReference>
<feature type="non-terminal residue" evidence="12">
    <location>
        <position position="223"/>
    </location>
</feature>
<keyword evidence="7" id="KW-0694">RNA-binding</keyword>
<dbReference type="SUPFAM" id="SSF54791">
    <property type="entry name" value="Eukaryotic type KH-domain (KH-domain type I)"/>
    <property type="match status" value="1"/>
</dbReference>
<evidence type="ECO:0000313" key="12">
    <source>
        <dbReference type="EMBL" id="ORY84869.1"/>
    </source>
</evidence>
<dbReference type="GO" id="GO:0034475">
    <property type="term" value="P:U4 snRNA 3'-end processing"/>
    <property type="evidence" value="ECO:0007669"/>
    <property type="project" value="TreeGrafter"/>
</dbReference>
<feature type="domain" description="Exosome complex exonuclease Rrp40 N-terminal" evidence="11">
    <location>
        <begin position="21"/>
        <end position="58"/>
    </location>
</feature>
<dbReference type="PANTHER" id="PTHR21321">
    <property type="entry name" value="PNAS-3 RELATED"/>
    <property type="match status" value="1"/>
</dbReference>
<dbReference type="GO" id="GO:0000467">
    <property type="term" value="P:exonucleolytic trimming to generate mature 3'-end of 5.8S rRNA from tricistronic rRNA transcript (SSU-rRNA, 5.8S rRNA, LSU-rRNA)"/>
    <property type="evidence" value="ECO:0007669"/>
    <property type="project" value="TreeGrafter"/>
</dbReference>
<dbReference type="GO" id="GO:0071051">
    <property type="term" value="P:poly(A)-dependent snoRNA 3'-end processing"/>
    <property type="evidence" value="ECO:0007669"/>
    <property type="project" value="TreeGrafter"/>
</dbReference>
<proteinExistence type="inferred from homology"/>
<dbReference type="GO" id="GO:0000177">
    <property type="term" value="C:cytoplasmic exosome (RNase complex)"/>
    <property type="evidence" value="ECO:0007669"/>
    <property type="project" value="TreeGrafter"/>
</dbReference>
<dbReference type="OrthoDB" id="340500at2759"/>
<evidence type="ECO:0000256" key="9">
    <source>
        <dbReference type="ARBA" id="ARBA00030615"/>
    </source>
</evidence>
<protein>
    <recommendedName>
        <fullName evidence="9">Ribosomal RNA-processing protein 40</fullName>
    </recommendedName>
</protein>
<dbReference type="Gene3D" id="2.40.50.140">
    <property type="entry name" value="Nucleic acid-binding proteins"/>
    <property type="match status" value="1"/>
</dbReference>
<keyword evidence="5" id="KW-0698">rRNA processing</keyword>
<dbReference type="CDD" id="cd05790">
    <property type="entry name" value="S1_Rrp40"/>
    <property type="match status" value="1"/>
</dbReference>
<gene>
    <name evidence="12" type="ORF">BCR37DRAFT_338327</name>
</gene>
<comment type="subcellular location">
    <subcellularLocation>
        <location evidence="1">Cytoplasm</location>
    </subcellularLocation>
    <subcellularLocation>
        <location evidence="2">Nucleus</location>
        <location evidence="2">Nucleolus</location>
    </subcellularLocation>
</comment>
<evidence type="ECO:0000256" key="7">
    <source>
        <dbReference type="ARBA" id="ARBA00022884"/>
    </source>
</evidence>
<dbReference type="Proteomes" id="UP000193685">
    <property type="component" value="Unassembled WGS sequence"/>
</dbReference>
<dbReference type="GO" id="GO:0071035">
    <property type="term" value="P:nuclear polyadenylation-dependent rRNA catabolic process"/>
    <property type="evidence" value="ECO:0007669"/>
    <property type="project" value="TreeGrafter"/>
</dbReference>
<dbReference type="Pfam" id="PF15985">
    <property type="entry name" value="KH_6"/>
    <property type="match status" value="1"/>
</dbReference>
<keyword evidence="4" id="KW-0963">Cytoplasm</keyword>
<dbReference type="PANTHER" id="PTHR21321:SF1">
    <property type="entry name" value="EXOSOME COMPLEX COMPONENT RRP40"/>
    <property type="match status" value="1"/>
</dbReference>
<dbReference type="FunFam" id="2.40.50.140:FF:000127">
    <property type="entry name" value="Exosome complex component RRP40"/>
    <property type="match status" value="1"/>
</dbReference>
<dbReference type="GO" id="GO:0000176">
    <property type="term" value="C:nuclear exosome (RNase complex)"/>
    <property type="evidence" value="ECO:0007669"/>
    <property type="project" value="TreeGrafter"/>
</dbReference>
<dbReference type="GO" id="GO:0004527">
    <property type="term" value="F:exonuclease activity"/>
    <property type="evidence" value="ECO:0007669"/>
    <property type="project" value="UniProtKB-KW"/>
</dbReference>
<dbReference type="Pfam" id="PF18311">
    <property type="entry name" value="Rrp40_N"/>
    <property type="match status" value="1"/>
</dbReference>
<sequence length="223" mass="23598">MSVVLPGAALEATQSKSAPRKLGPGLRALPDGPVIVVKAGKLHTTNNGVPFVASSQKRYVPASQDSVIAQVTARFAEGYRVDLGGALTGSLGALAFFNVNRKNKPNLVVGSLVYARVVTGGSVMEPEIECMNAEGKAGGFGELKGGYLMKGLSTGLCRRLLAPNNVVLEMLGAQLSFELAVGLNGRVWVNAEDTKTILLVRDCILQTETMVEHETRSHIRALL</sequence>
<keyword evidence="12" id="KW-0378">Hydrolase</keyword>
<evidence type="ECO:0000256" key="1">
    <source>
        <dbReference type="ARBA" id="ARBA00004496"/>
    </source>
</evidence>
<evidence type="ECO:0000256" key="3">
    <source>
        <dbReference type="ARBA" id="ARBA00007841"/>
    </source>
</evidence>
<name>A0A1Y2FLQ7_PROLT</name>
<keyword evidence="6" id="KW-0271">Exosome</keyword>
<comment type="caution">
    <text evidence="12">The sequence shown here is derived from an EMBL/GenBank/DDBJ whole genome shotgun (WGS) entry which is preliminary data.</text>
</comment>
<dbReference type="FunFam" id="3.30.1370.10:FF:000038">
    <property type="entry name" value="exosome complex component RRP40"/>
    <property type="match status" value="1"/>
</dbReference>
<dbReference type="GO" id="GO:0071038">
    <property type="term" value="P:TRAMP-dependent tRNA surveillance pathway"/>
    <property type="evidence" value="ECO:0007669"/>
    <property type="project" value="TreeGrafter"/>
</dbReference>
<organism evidence="12 13">
    <name type="scientific">Protomyces lactucae-debilis</name>
    <dbReference type="NCBI Taxonomy" id="2754530"/>
    <lineage>
        <taxon>Eukaryota</taxon>
        <taxon>Fungi</taxon>
        <taxon>Dikarya</taxon>
        <taxon>Ascomycota</taxon>
        <taxon>Taphrinomycotina</taxon>
        <taxon>Taphrinomycetes</taxon>
        <taxon>Taphrinales</taxon>
        <taxon>Protomycetaceae</taxon>
        <taxon>Protomyces</taxon>
    </lineage>
</organism>